<dbReference type="PANTHER" id="PTHR43311:SF1">
    <property type="entry name" value="GLUTAMYL-Q TRNA(ASP) SYNTHETASE"/>
    <property type="match status" value="1"/>
</dbReference>
<feature type="binding site" evidence="7">
    <location>
        <position position="241"/>
    </location>
    <ligand>
        <name>ATP</name>
        <dbReference type="ChEBI" id="CHEBI:30616"/>
    </ligand>
</feature>
<name>A0AAJ0UIE5_HALSE</name>
<dbReference type="GO" id="GO:0008270">
    <property type="term" value="F:zinc ion binding"/>
    <property type="evidence" value="ECO:0007669"/>
    <property type="project" value="UniProtKB-UniRule"/>
</dbReference>
<evidence type="ECO:0000256" key="7">
    <source>
        <dbReference type="HAMAP-Rule" id="MF_01428"/>
    </source>
</evidence>
<feature type="binding site" evidence="7">
    <location>
        <position position="106"/>
    </location>
    <ligand>
        <name>Zn(2+)</name>
        <dbReference type="ChEBI" id="CHEBI:29105"/>
    </ligand>
</feature>
<proteinExistence type="inferred from homology"/>
<evidence type="ECO:0000313" key="11">
    <source>
        <dbReference type="Proteomes" id="UP001296967"/>
    </source>
</evidence>
<dbReference type="EC" id="6.1.1.-" evidence="7"/>
<dbReference type="Proteomes" id="UP001296967">
    <property type="component" value="Unassembled WGS sequence"/>
</dbReference>
<organism evidence="10 11">
    <name type="scientific">Halochromatium salexigens</name>
    <name type="common">Chromatium salexigens</name>
    <dbReference type="NCBI Taxonomy" id="49447"/>
    <lineage>
        <taxon>Bacteria</taxon>
        <taxon>Pseudomonadati</taxon>
        <taxon>Pseudomonadota</taxon>
        <taxon>Gammaproteobacteria</taxon>
        <taxon>Chromatiales</taxon>
        <taxon>Chromatiaceae</taxon>
        <taxon>Halochromatium</taxon>
    </lineage>
</organism>
<keyword evidence="3 7" id="KW-0547">Nucleotide-binding</keyword>
<dbReference type="GO" id="GO:0006400">
    <property type="term" value="P:tRNA modification"/>
    <property type="evidence" value="ECO:0007669"/>
    <property type="project" value="InterPro"/>
</dbReference>
<evidence type="ECO:0000313" key="10">
    <source>
        <dbReference type="EMBL" id="MBK5932080.1"/>
    </source>
</evidence>
<keyword evidence="11" id="KW-1185">Reference proteome</keyword>
<dbReference type="PANTHER" id="PTHR43311">
    <property type="entry name" value="GLUTAMATE--TRNA LIGASE"/>
    <property type="match status" value="1"/>
</dbReference>
<protein>
    <recommendedName>
        <fullName evidence="7">Glutamyl-Q tRNA(Asp) synthetase</fullName>
        <shortName evidence="7">Glu-Q-RSs</shortName>
        <ecNumber evidence="7">6.1.1.-</ecNumber>
    </recommendedName>
</protein>
<dbReference type="EMBL" id="NHSF01000076">
    <property type="protein sequence ID" value="MBK5932080.1"/>
    <property type="molecule type" value="Genomic_DNA"/>
</dbReference>
<dbReference type="GO" id="GO:0006424">
    <property type="term" value="P:glutamyl-tRNA aminoacylation"/>
    <property type="evidence" value="ECO:0007669"/>
    <property type="project" value="InterPro"/>
</dbReference>
<keyword evidence="5 7" id="KW-0067">ATP-binding</keyword>
<feature type="short sequence motif" description="'HIGH' region" evidence="7">
    <location>
        <begin position="15"/>
        <end position="25"/>
    </location>
</feature>
<dbReference type="Pfam" id="PF00749">
    <property type="entry name" value="tRNA-synt_1c"/>
    <property type="match status" value="1"/>
</dbReference>
<evidence type="ECO:0000256" key="8">
    <source>
        <dbReference type="RuleBase" id="RU363037"/>
    </source>
</evidence>
<evidence type="ECO:0000259" key="9">
    <source>
        <dbReference type="Pfam" id="PF00749"/>
    </source>
</evidence>
<dbReference type="SUPFAM" id="SSF52374">
    <property type="entry name" value="Nucleotidylyl transferase"/>
    <property type="match status" value="1"/>
</dbReference>
<evidence type="ECO:0000256" key="5">
    <source>
        <dbReference type="ARBA" id="ARBA00022840"/>
    </source>
</evidence>
<dbReference type="GO" id="GO:0004818">
    <property type="term" value="F:glutamate-tRNA ligase activity"/>
    <property type="evidence" value="ECO:0007669"/>
    <property type="project" value="TreeGrafter"/>
</dbReference>
<dbReference type="HAMAP" id="MF_01428">
    <property type="entry name" value="Glu_Q_tRNA_synth"/>
    <property type="match status" value="1"/>
</dbReference>
<comment type="function">
    <text evidence="7">Catalyzes the tRNA-independent activation of glutamate in presence of ATP and the subsequent transfer of glutamate onto a tRNA(Asp). Glutamate is transferred on the 2-amino-5-(4,5-dihydroxy-2-cyclopenten-1-yl) moiety of the queuosine in the wobble position of the QUC anticodon.</text>
</comment>
<evidence type="ECO:0000256" key="4">
    <source>
        <dbReference type="ARBA" id="ARBA00022833"/>
    </source>
</evidence>
<dbReference type="InterPro" id="IPR049940">
    <property type="entry name" value="GluQ/Sye"/>
</dbReference>
<reference evidence="10" key="2">
    <citation type="journal article" date="2020" name="Microorganisms">
        <title>Osmotic Adaptation and Compatible Solute Biosynthesis of Phototrophic Bacteria as Revealed from Genome Analyses.</title>
        <authorList>
            <person name="Imhoff J.F."/>
            <person name="Rahn T."/>
            <person name="Kunzel S."/>
            <person name="Keller A."/>
            <person name="Neulinger S.C."/>
        </authorList>
    </citation>
    <scope>NUCLEOTIDE SEQUENCE</scope>
    <source>
        <strain evidence="10">DSM 4395</strain>
    </source>
</reference>
<feature type="binding site" evidence="7">
    <location>
        <position position="200"/>
    </location>
    <ligand>
        <name>L-glutamate</name>
        <dbReference type="ChEBI" id="CHEBI:29985"/>
    </ligand>
</feature>
<keyword evidence="4 7" id="KW-0862">Zinc</keyword>
<dbReference type="NCBIfam" id="NF004314">
    <property type="entry name" value="PRK05710.1-3"/>
    <property type="match status" value="1"/>
</dbReference>
<dbReference type="GO" id="GO:0005829">
    <property type="term" value="C:cytosol"/>
    <property type="evidence" value="ECO:0007669"/>
    <property type="project" value="TreeGrafter"/>
</dbReference>
<feature type="binding site" evidence="7">
    <location>
        <position position="104"/>
    </location>
    <ligand>
        <name>Zn(2+)</name>
        <dbReference type="ChEBI" id="CHEBI:29105"/>
    </ligand>
</feature>
<dbReference type="PRINTS" id="PR00987">
    <property type="entry name" value="TRNASYNTHGLU"/>
</dbReference>
<feature type="binding site" evidence="7">
    <location>
        <position position="124"/>
    </location>
    <ligand>
        <name>Zn(2+)</name>
        <dbReference type="ChEBI" id="CHEBI:29105"/>
    </ligand>
</feature>
<dbReference type="FunFam" id="3.40.50.620:FF:000093">
    <property type="entry name" value="Glutamyl-Q tRNA(Asp) synthetase"/>
    <property type="match status" value="1"/>
</dbReference>
<evidence type="ECO:0000256" key="3">
    <source>
        <dbReference type="ARBA" id="ARBA00022741"/>
    </source>
</evidence>
<reference evidence="10" key="1">
    <citation type="submission" date="2017-05" db="EMBL/GenBank/DDBJ databases">
        <authorList>
            <person name="Imhoff J.F."/>
            <person name="Rahn T."/>
            <person name="Kuenzel S."/>
            <person name="Neulinger S.C."/>
        </authorList>
    </citation>
    <scope>NUCLEOTIDE SEQUENCE</scope>
    <source>
        <strain evidence="10">DSM 4395</strain>
    </source>
</reference>
<sequence length="310" mass="33514">MGAASSSSYRGRFAPSPTGPLHFGSLLAAIGSFADARAHQGRWLVRIEDLDSNRAVAGADHAILSTLEAFGLYWDETVVYQSQRQALYQHALEQLRQAGLSYPCACTRREIAARGTPGPEGPIYPGTCRAGLPPNRSARSERLRIDDVAQGVSDAIQGHILQHLAQDVGDVVLRRADGFFAYQLAVVVDDAEQGIHQVVRGADLLASTPRQVYLQRCLGLPQPAYAHLPLVLGEDGRKLSKSLAAAPVDPRNPLPALERAWCLLGQTPLDATPSDVDDFWRQAIPGWDLGRVPKDPHRIGADEALTPASQ</sequence>
<feature type="binding site" evidence="7">
    <location>
        <position position="128"/>
    </location>
    <ligand>
        <name>Zn(2+)</name>
        <dbReference type="ChEBI" id="CHEBI:29105"/>
    </ligand>
</feature>
<dbReference type="InterPro" id="IPR014729">
    <property type="entry name" value="Rossmann-like_a/b/a_fold"/>
</dbReference>
<feature type="binding site" evidence="7">
    <location>
        <position position="182"/>
    </location>
    <ligand>
        <name>L-glutamate</name>
        <dbReference type="ChEBI" id="CHEBI:29985"/>
    </ligand>
</feature>
<accession>A0AAJ0UIE5</accession>
<keyword evidence="2 7" id="KW-0479">Metal-binding</keyword>
<dbReference type="InterPro" id="IPR022380">
    <property type="entry name" value="Glu-Q_tRNA(Asp)_Synthase"/>
</dbReference>
<evidence type="ECO:0000256" key="6">
    <source>
        <dbReference type="ARBA" id="ARBA00023146"/>
    </source>
</evidence>
<evidence type="ECO:0000256" key="1">
    <source>
        <dbReference type="ARBA" id="ARBA00022598"/>
    </source>
</evidence>
<feature type="short sequence motif" description="'KMSKS' region" evidence="7">
    <location>
        <begin position="238"/>
        <end position="242"/>
    </location>
</feature>
<gene>
    <name evidence="7" type="primary">gluQ</name>
    <name evidence="10" type="ORF">CCR82_16450</name>
</gene>
<dbReference type="InterPro" id="IPR020058">
    <property type="entry name" value="Glu/Gln-tRNA-synth_Ib_cat-dom"/>
</dbReference>
<dbReference type="GO" id="GO:0005524">
    <property type="term" value="F:ATP binding"/>
    <property type="evidence" value="ECO:0007669"/>
    <property type="project" value="UniProtKB-KW"/>
</dbReference>
<keyword evidence="8" id="KW-0648">Protein biosynthesis</keyword>
<feature type="binding site" evidence="7">
    <location>
        <begin position="12"/>
        <end position="16"/>
    </location>
    <ligand>
        <name>L-glutamate</name>
        <dbReference type="ChEBI" id="CHEBI:29985"/>
    </ligand>
</feature>
<feature type="domain" description="Glutamyl/glutaminyl-tRNA synthetase class Ib catalytic" evidence="9">
    <location>
        <begin position="10"/>
        <end position="241"/>
    </location>
</feature>
<comment type="cofactor">
    <cofactor evidence="7">
        <name>Zn(2+)</name>
        <dbReference type="ChEBI" id="CHEBI:29105"/>
    </cofactor>
    <text evidence="7">Binds 1 zinc ion per subunit.</text>
</comment>
<evidence type="ECO:0000256" key="2">
    <source>
        <dbReference type="ARBA" id="ARBA00022723"/>
    </source>
</evidence>
<dbReference type="RefSeq" id="WP_201246919.1">
    <property type="nucleotide sequence ID" value="NZ_NHSF01000076.1"/>
</dbReference>
<keyword evidence="1 7" id="KW-0436">Ligase</keyword>
<comment type="caution">
    <text evidence="10">The sequence shown here is derived from an EMBL/GenBank/DDBJ whole genome shotgun (WGS) entry which is preliminary data.</text>
</comment>
<keyword evidence="6 7" id="KW-0030">Aminoacyl-tRNA synthetase</keyword>
<feature type="binding site" evidence="7">
    <location>
        <position position="48"/>
    </location>
    <ligand>
        <name>L-glutamate</name>
        <dbReference type="ChEBI" id="CHEBI:29985"/>
    </ligand>
</feature>
<dbReference type="NCBIfam" id="NF004313">
    <property type="entry name" value="PRK05710.1-2"/>
    <property type="match status" value="1"/>
</dbReference>
<dbReference type="AlphaFoldDB" id="A0AAJ0UIE5"/>
<comment type="similarity">
    <text evidence="7">Belongs to the class-I aminoacyl-tRNA synthetase family. GluQ subfamily.</text>
</comment>
<dbReference type="InterPro" id="IPR000924">
    <property type="entry name" value="Glu/Gln-tRNA-synth"/>
</dbReference>
<dbReference type="NCBIfam" id="TIGR03838">
    <property type="entry name" value="queuosine_YadB"/>
    <property type="match status" value="1"/>
</dbReference>
<dbReference type="Gene3D" id="3.40.50.620">
    <property type="entry name" value="HUPs"/>
    <property type="match status" value="1"/>
</dbReference>
<dbReference type="NCBIfam" id="NF004315">
    <property type="entry name" value="PRK05710.1-4"/>
    <property type="match status" value="1"/>
</dbReference>